<keyword evidence="3" id="KW-1185">Reference proteome</keyword>
<dbReference type="InParanoid" id="S8FHI6"/>
<evidence type="ECO:0000313" key="3">
    <source>
        <dbReference type="Proteomes" id="UP000015241"/>
    </source>
</evidence>
<dbReference type="Proteomes" id="UP000015241">
    <property type="component" value="Unassembled WGS sequence"/>
</dbReference>
<keyword evidence="1" id="KW-0472">Membrane</keyword>
<reference evidence="2 3" key="1">
    <citation type="journal article" date="2012" name="Science">
        <title>The Paleozoic origin of enzymatic lignin decomposition reconstructed from 31 fungal genomes.</title>
        <authorList>
            <person name="Floudas D."/>
            <person name="Binder M."/>
            <person name="Riley R."/>
            <person name="Barry K."/>
            <person name="Blanchette R.A."/>
            <person name="Henrissat B."/>
            <person name="Martinez A.T."/>
            <person name="Otillar R."/>
            <person name="Spatafora J.W."/>
            <person name="Yadav J.S."/>
            <person name="Aerts A."/>
            <person name="Benoit I."/>
            <person name="Boyd A."/>
            <person name="Carlson A."/>
            <person name="Copeland A."/>
            <person name="Coutinho P.M."/>
            <person name="de Vries R.P."/>
            <person name="Ferreira P."/>
            <person name="Findley K."/>
            <person name="Foster B."/>
            <person name="Gaskell J."/>
            <person name="Glotzer D."/>
            <person name="Gorecki P."/>
            <person name="Heitman J."/>
            <person name="Hesse C."/>
            <person name="Hori C."/>
            <person name="Igarashi K."/>
            <person name="Jurgens J.A."/>
            <person name="Kallen N."/>
            <person name="Kersten P."/>
            <person name="Kohler A."/>
            <person name="Kuees U."/>
            <person name="Kumar T.K.A."/>
            <person name="Kuo A."/>
            <person name="LaButti K."/>
            <person name="Larrondo L.F."/>
            <person name="Lindquist E."/>
            <person name="Ling A."/>
            <person name="Lombard V."/>
            <person name="Lucas S."/>
            <person name="Lundell T."/>
            <person name="Martin R."/>
            <person name="McLaughlin D.J."/>
            <person name="Morgenstern I."/>
            <person name="Morin E."/>
            <person name="Murat C."/>
            <person name="Nagy L.G."/>
            <person name="Nolan M."/>
            <person name="Ohm R.A."/>
            <person name="Patyshakuliyeva A."/>
            <person name="Rokas A."/>
            <person name="Ruiz-Duenas F.J."/>
            <person name="Sabat G."/>
            <person name="Salamov A."/>
            <person name="Samejima M."/>
            <person name="Schmutz J."/>
            <person name="Slot J.C."/>
            <person name="St John F."/>
            <person name="Stenlid J."/>
            <person name="Sun H."/>
            <person name="Sun S."/>
            <person name="Syed K."/>
            <person name="Tsang A."/>
            <person name="Wiebenga A."/>
            <person name="Young D."/>
            <person name="Pisabarro A."/>
            <person name="Eastwood D.C."/>
            <person name="Martin F."/>
            <person name="Cullen D."/>
            <person name="Grigoriev I.V."/>
            <person name="Hibbett D.S."/>
        </authorList>
    </citation>
    <scope>NUCLEOTIDE SEQUENCE</scope>
    <source>
        <strain evidence="3">FP-58527</strain>
    </source>
</reference>
<accession>S8FHI6</accession>
<dbReference type="HOGENOM" id="CLU_537519_0_0_1"/>
<name>S8FHI6_FOMSC</name>
<evidence type="ECO:0000313" key="2">
    <source>
        <dbReference type="EMBL" id="EPS97864.1"/>
    </source>
</evidence>
<keyword evidence="1" id="KW-1133">Transmembrane helix</keyword>
<feature type="transmembrane region" description="Helical" evidence="1">
    <location>
        <begin position="47"/>
        <end position="68"/>
    </location>
</feature>
<proteinExistence type="predicted"/>
<gene>
    <name evidence="2" type="ORF">FOMPIDRAFT_90068</name>
</gene>
<dbReference type="STRING" id="743788.S8FHI6"/>
<dbReference type="EMBL" id="KE504172">
    <property type="protein sequence ID" value="EPS97864.1"/>
    <property type="molecule type" value="Genomic_DNA"/>
</dbReference>
<sequence length="507" mass="54857">MSESKTANGFDYSGPYNQIRLPDGKDVLSHDVAPQEKRLSTLSNPQVFRLCGYVMFCIGAFLVVAHYYESSGLDSHLPPAPHLHTHWHPTSPGLKPEDLVYGDPVDTFSSSVGNCTLPEEWTFIDAGCGHEFERGKERFRTSASTNFTLPLHEEGDIQFFSMGNARMPGVAQIVLADDVGQKDVQVDVTAYMHDKEVFERIIKVCRSDPLAPMGERFHVQANFPRWTVKKPSHAMFMEMTVRLPRGATSSPLRMKNLGMVLGGFELVVDNLSDGVLFDTIQLMTQDAAIHIGSVTAGQAFVHSSEGAIRGSFNVSGDLTVATTNAPIDINATLTASPDSGGQKWPLFGIFSPASTTRASNELKLQTTNGAINANIIFFAEEYNLTDPDFDNKHYGAGLKTTNAPIDVVFSSLPGGRHLEAGVITQFANATVTLPPNFSGPVCVQSHGAPGAEPSVHDSVYGGQTAEERGVQFVNHHGEGGMLECADMEQVPSYARVISLCGGIDIHA</sequence>
<dbReference type="OrthoDB" id="5570013at2759"/>
<dbReference type="AlphaFoldDB" id="S8FHI6"/>
<organism evidence="2 3">
    <name type="scientific">Fomitopsis schrenkii</name>
    <name type="common">Brown rot fungus</name>
    <dbReference type="NCBI Taxonomy" id="2126942"/>
    <lineage>
        <taxon>Eukaryota</taxon>
        <taxon>Fungi</taxon>
        <taxon>Dikarya</taxon>
        <taxon>Basidiomycota</taxon>
        <taxon>Agaricomycotina</taxon>
        <taxon>Agaricomycetes</taxon>
        <taxon>Polyporales</taxon>
        <taxon>Fomitopsis</taxon>
    </lineage>
</organism>
<evidence type="ECO:0000256" key="1">
    <source>
        <dbReference type="SAM" id="Phobius"/>
    </source>
</evidence>
<keyword evidence="1" id="KW-0812">Transmembrane</keyword>
<protein>
    <submittedName>
        <fullName evidence="2">Uncharacterized protein</fullName>
    </submittedName>
</protein>